<dbReference type="InterPro" id="IPR019080">
    <property type="entry name" value="YqaJ_viral_recombinase"/>
</dbReference>
<dbReference type="InterPro" id="IPR051703">
    <property type="entry name" value="NF-kappa-B_Signaling_Reg"/>
</dbReference>
<comment type="caution">
    <text evidence="3">The sequence shown here is derived from an EMBL/GenBank/DDBJ whole genome shotgun (WGS) entry which is preliminary data.</text>
</comment>
<evidence type="ECO:0000259" key="1">
    <source>
        <dbReference type="Pfam" id="PF09588"/>
    </source>
</evidence>
<evidence type="ECO:0000259" key="2">
    <source>
        <dbReference type="Pfam" id="PF20700"/>
    </source>
</evidence>
<evidence type="ECO:0000313" key="3">
    <source>
        <dbReference type="EMBL" id="OXU22784.1"/>
    </source>
</evidence>
<name>A0A232EWR0_9HYME</name>
<dbReference type="InterPro" id="IPR011604">
    <property type="entry name" value="PDDEXK-like_dom_sf"/>
</dbReference>
<dbReference type="SUPFAM" id="SSF52980">
    <property type="entry name" value="Restriction endonuclease-like"/>
    <property type="match status" value="1"/>
</dbReference>
<dbReference type="InterPro" id="IPR049012">
    <property type="entry name" value="Mutator_transp_dom"/>
</dbReference>
<dbReference type="Proteomes" id="UP000215335">
    <property type="component" value="Unassembled WGS sequence"/>
</dbReference>
<dbReference type="OrthoDB" id="7610505at2759"/>
<dbReference type="EMBL" id="NNAY01001828">
    <property type="protein sequence ID" value="OXU22784.1"/>
    <property type="molecule type" value="Genomic_DNA"/>
</dbReference>
<feature type="domain" description="YqaJ viral recombinase" evidence="1">
    <location>
        <begin position="216"/>
        <end position="358"/>
    </location>
</feature>
<keyword evidence="4" id="KW-1185">Reference proteome</keyword>
<evidence type="ECO:0000313" key="4">
    <source>
        <dbReference type="Proteomes" id="UP000215335"/>
    </source>
</evidence>
<dbReference type="Pfam" id="PF09588">
    <property type="entry name" value="YqaJ"/>
    <property type="match status" value="1"/>
</dbReference>
<protein>
    <submittedName>
        <fullName evidence="3">Uncharacterized protein</fullName>
    </submittedName>
</protein>
<dbReference type="Pfam" id="PF20700">
    <property type="entry name" value="Mutator"/>
    <property type="match status" value="1"/>
</dbReference>
<feature type="domain" description="Mutator-like transposase" evidence="2">
    <location>
        <begin position="19"/>
        <end position="183"/>
    </location>
</feature>
<proteinExistence type="predicted"/>
<dbReference type="CDD" id="cd22343">
    <property type="entry name" value="PDDEXK_lambda_exonuclease-like"/>
    <property type="match status" value="1"/>
</dbReference>
<gene>
    <name evidence="3" type="ORF">TSAR_009514</name>
</gene>
<reference evidence="3 4" key="1">
    <citation type="journal article" date="2017" name="Curr. Biol.">
        <title>The Evolution of Venom by Co-option of Single-Copy Genes.</title>
        <authorList>
            <person name="Martinson E.O."/>
            <person name="Mrinalini"/>
            <person name="Kelkar Y.D."/>
            <person name="Chang C.H."/>
            <person name="Werren J.H."/>
        </authorList>
    </citation>
    <scope>NUCLEOTIDE SEQUENCE [LARGE SCALE GENOMIC DNA]</scope>
    <source>
        <strain evidence="3 4">Alberta</strain>
        <tissue evidence="3">Whole body</tissue>
    </source>
</reference>
<dbReference type="GO" id="GO:0006281">
    <property type="term" value="P:DNA repair"/>
    <property type="evidence" value="ECO:0007669"/>
    <property type="project" value="UniProtKB-ARBA"/>
</dbReference>
<dbReference type="PANTHER" id="PTHR46609:SF8">
    <property type="entry name" value="YQAJ VIRAL RECOMBINASE DOMAIN-CONTAINING PROTEIN"/>
    <property type="match status" value="1"/>
</dbReference>
<organism evidence="3 4">
    <name type="scientific">Trichomalopsis sarcophagae</name>
    <dbReference type="NCBI Taxonomy" id="543379"/>
    <lineage>
        <taxon>Eukaryota</taxon>
        <taxon>Metazoa</taxon>
        <taxon>Ecdysozoa</taxon>
        <taxon>Arthropoda</taxon>
        <taxon>Hexapoda</taxon>
        <taxon>Insecta</taxon>
        <taxon>Pterygota</taxon>
        <taxon>Neoptera</taxon>
        <taxon>Endopterygota</taxon>
        <taxon>Hymenoptera</taxon>
        <taxon>Apocrita</taxon>
        <taxon>Proctotrupomorpha</taxon>
        <taxon>Chalcidoidea</taxon>
        <taxon>Pteromalidae</taxon>
        <taxon>Pteromalinae</taxon>
        <taxon>Trichomalopsis</taxon>
    </lineage>
</organism>
<dbReference type="AlphaFoldDB" id="A0A232EWR0"/>
<dbReference type="PANTHER" id="PTHR46609">
    <property type="entry name" value="EXONUCLEASE, PHAGE-TYPE/RECB, C-TERMINAL DOMAIN-CONTAINING PROTEIN"/>
    <property type="match status" value="1"/>
</dbReference>
<accession>A0A232EWR0</accession>
<dbReference type="Gene3D" id="3.90.320.10">
    <property type="match status" value="1"/>
</dbReference>
<sequence>MSLRDRVKLRNLTEGVINGRTIVDFNYIWKQLRDNLQDHDSKKCVLQDWQFQKEANYHGGLRTQLIFKCMSCNRNCRVWSEGLSNNQMELTEASVLSLLVEGIGYTQIHGVLAGLGLRYVTDKTFKYHQEKLLEFELAKAAGDVDENGNPFITVIVDGSWLTRSYGTKYDSLSGVGAIIGQRTVLNEEHQKKLLENQKNRTNLEELTRDQSNSDLWINLRKILLTASNFGRICRMRPRTSCNNLVKSLLFPTLNDTPAMAYGRETEDTARTKLKKSLSKHIQINGLFIDPIDPRFGASPDGLINEDGIVEIKNLFTAKDLLPEEAMKSFPHLYFIDNRTKTMKKTHHWYYQVQGQLHVIQRKYCIFALRTTKGMKIERVERNDEFWEKNMKPQLSAFYDNCL</sequence>
<dbReference type="InterPro" id="IPR011335">
    <property type="entry name" value="Restrct_endonuc-II-like"/>
</dbReference>